<dbReference type="Pfam" id="PF00589">
    <property type="entry name" value="Phage_integrase"/>
    <property type="match status" value="1"/>
</dbReference>
<dbReference type="InterPro" id="IPR010998">
    <property type="entry name" value="Integrase_recombinase_N"/>
</dbReference>
<dbReference type="Gene3D" id="1.10.443.10">
    <property type="entry name" value="Intergrase catalytic core"/>
    <property type="match status" value="1"/>
</dbReference>
<keyword evidence="3" id="KW-0238">DNA-binding</keyword>
<evidence type="ECO:0000313" key="7">
    <source>
        <dbReference type="Proteomes" id="UP000562464"/>
    </source>
</evidence>
<organism evidence="6 7">
    <name type="scientific">Lactovum miscens</name>
    <dbReference type="NCBI Taxonomy" id="190387"/>
    <lineage>
        <taxon>Bacteria</taxon>
        <taxon>Bacillati</taxon>
        <taxon>Bacillota</taxon>
        <taxon>Bacilli</taxon>
        <taxon>Lactobacillales</taxon>
        <taxon>Streptococcaceae</taxon>
        <taxon>Lactovum</taxon>
    </lineage>
</organism>
<name>A0A841C914_9LACT</name>
<dbReference type="InterPro" id="IPR002104">
    <property type="entry name" value="Integrase_catalytic"/>
</dbReference>
<dbReference type="PANTHER" id="PTHR30629">
    <property type="entry name" value="PROPHAGE INTEGRASE"/>
    <property type="match status" value="1"/>
</dbReference>
<dbReference type="AlphaFoldDB" id="A0A841C914"/>
<sequence>MWIEKLENGKFKYVERVIDPYTDKARKVSVTLEKDSPQAKKQALALLNVKIDKYSTSTSNLAKMTLEQLYNEWLLRYEQTSKPRSVVSAKTSFKKVFEIIDKDTLIKQADKQAFLNFFDKIYTLGTYSLNYSNLIKAMLSNMFNYAVEREYIDSNPIEKITLKRKSSDKKVHADYLERYEVLDIVNYFNSRNSIMYALITEFLYLTGLRFGELQALQWSNFNGKSIEVTGTLGPYIKNLERHVKQSPKNSSSFRTVDLSKRAIELLEEVKKKDTLNHKSVNGDDYIFISHSSKIPISMQAFNLALKKAGKNLKIDKNLSTHIFRHSHVSLLAELNLPIKAIMERVGHSNSKTTLEIYNHVTQKAKKSVIEALDNLN</sequence>
<proteinExistence type="inferred from homology"/>
<dbReference type="GO" id="GO:0015074">
    <property type="term" value="P:DNA integration"/>
    <property type="evidence" value="ECO:0007669"/>
    <property type="project" value="UniProtKB-KW"/>
</dbReference>
<gene>
    <name evidence="6" type="ORF">HNQ37_000584</name>
</gene>
<evidence type="ECO:0000259" key="5">
    <source>
        <dbReference type="PROSITE" id="PS51898"/>
    </source>
</evidence>
<reference evidence="6 7" key="1">
    <citation type="submission" date="2020-08" db="EMBL/GenBank/DDBJ databases">
        <title>Genomic Encyclopedia of Type Strains, Phase IV (KMG-IV): sequencing the most valuable type-strain genomes for metagenomic binning, comparative biology and taxonomic classification.</title>
        <authorList>
            <person name="Goeker M."/>
        </authorList>
    </citation>
    <scope>NUCLEOTIDE SEQUENCE [LARGE SCALE GENOMIC DNA]</scope>
    <source>
        <strain evidence="6 7">DSM 14925</strain>
    </source>
</reference>
<dbReference type="InterPro" id="IPR050808">
    <property type="entry name" value="Phage_Integrase"/>
</dbReference>
<dbReference type="Proteomes" id="UP000562464">
    <property type="component" value="Unassembled WGS sequence"/>
</dbReference>
<keyword evidence="7" id="KW-1185">Reference proteome</keyword>
<dbReference type="PROSITE" id="PS51898">
    <property type="entry name" value="TYR_RECOMBINASE"/>
    <property type="match status" value="1"/>
</dbReference>
<dbReference type="EMBL" id="JACHHV010000007">
    <property type="protein sequence ID" value="MBB5887710.1"/>
    <property type="molecule type" value="Genomic_DNA"/>
</dbReference>
<evidence type="ECO:0000256" key="4">
    <source>
        <dbReference type="ARBA" id="ARBA00023172"/>
    </source>
</evidence>
<dbReference type="CDD" id="cd01189">
    <property type="entry name" value="INT_ICEBs1_C_like"/>
    <property type="match status" value="1"/>
</dbReference>
<dbReference type="InterPro" id="IPR011010">
    <property type="entry name" value="DNA_brk_join_enz"/>
</dbReference>
<dbReference type="GO" id="GO:0006310">
    <property type="term" value="P:DNA recombination"/>
    <property type="evidence" value="ECO:0007669"/>
    <property type="project" value="UniProtKB-KW"/>
</dbReference>
<evidence type="ECO:0000256" key="2">
    <source>
        <dbReference type="ARBA" id="ARBA00022908"/>
    </source>
</evidence>
<evidence type="ECO:0000313" key="6">
    <source>
        <dbReference type="EMBL" id="MBB5887710.1"/>
    </source>
</evidence>
<accession>A0A841C914</accession>
<dbReference type="Gene3D" id="1.10.150.130">
    <property type="match status" value="1"/>
</dbReference>
<dbReference type="SUPFAM" id="SSF56349">
    <property type="entry name" value="DNA breaking-rejoining enzymes"/>
    <property type="match status" value="1"/>
</dbReference>
<comment type="caution">
    <text evidence="6">The sequence shown here is derived from an EMBL/GenBank/DDBJ whole genome shotgun (WGS) entry which is preliminary data.</text>
</comment>
<dbReference type="RefSeq" id="WP_183539144.1">
    <property type="nucleotide sequence ID" value="NZ_JACHHV010000007.1"/>
</dbReference>
<feature type="domain" description="Tyr recombinase" evidence="5">
    <location>
        <begin position="171"/>
        <end position="370"/>
    </location>
</feature>
<evidence type="ECO:0000256" key="3">
    <source>
        <dbReference type="ARBA" id="ARBA00023125"/>
    </source>
</evidence>
<dbReference type="PANTHER" id="PTHR30629:SF2">
    <property type="entry name" value="PROPHAGE INTEGRASE INTS-RELATED"/>
    <property type="match status" value="1"/>
</dbReference>
<keyword evidence="4" id="KW-0233">DNA recombination</keyword>
<evidence type="ECO:0000256" key="1">
    <source>
        <dbReference type="ARBA" id="ARBA00008857"/>
    </source>
</evidence>
<keyword evidence="2" id="KW-0229">DNA integration</keyword>
<dbReference type="GO" id="GO:0003677">
    <property type="term" value="F:DNA binding"/>
    <property type="evidence" value="ECO:0007669"/>
    <property type="project" value="UniProtKB-KW"/>
</dbReference>
<dbReference type="InterPro" id="IPR013762">
    <property type="entry name" value="Integrase-like_cat_sf"/>
</dbReference>
<protein>
    <submittedName>
        <fullName evidence="6">Integrase</fullName>
    </submittedName>
</protein>
<comment type="similarity">
    <text evidence="1">Belongs to the 'phage' integrase family.</text>
</comment>